<comment type="caution">
    <text evidence="1">The sequence shown here is derived from an EMBL/GenBank/DDBJ whole genome shotgun (WGS) entry which is preliminary data.</text>
</comment>
<dbReference type="EMBL" id="ACEC01000049">
    <property type="protein sequence ID" value="EEG30867.1"/>
    <property type="molecule type" value="Genomic_DNA"/>
</dbReference>
<sequence>MLLLGRIEQFKNQDLHPDGCQKFLWLRRLVFLILLEHYQTGILIAFAPVSQCSRPEVFQGGIFCVTKTMGYAHGCKKAEAGE</sequence>
<name>C0ECD4_9FIRM</name>
<keyword evidence="2" id="KW-1185">Reference proteome</keyword>
<accession>C0ECD4</accession>
<reference evidence="1 2" key="1">
    <citation type="submission" date="2009-01" db="EMBL/GenBank/DDBJ databases">
        <authorList>
            <person name="Fulton L."/>
            <person name="Clifton S."/>
            <person name="Fulton B."/>
            <person name="Xu J."/>
            <person name="Minx P."/>
            <person name="Pepin K.H."/>
            <person name="Johnson M."/>
            <person name="Bhonagiri V."/>
            <person name="Nash W.E."/>
            <person name="Mardis E.R."/>
            <person name="Wilson R.K."/>
        </authorList>
    </citation>
    <scope>NUCLEOTIDE SEQUENCE [LARGE SCALE GENOMIC DNA]</scope>
    <source>
        <strain evidence="1 2">DSM 5476</strain>
    </source>
</reference>
<protein>
    <submittedName>
        <fullName evidence="1">Uncharacterized protein</fullName>
    </submittedName>
</protein>
<reference evidence="1 2" key="2">
    <citation type="submission" date="2009-02" db="EMBL/GenBank/DDBJ databases">
        <title>Draft genome sequence of Clostridium methylpentosum (DSM 5476).</title>
        <authorList>
            <person name="Sudarsanam P."/>
            <person name="Ley R."/>
            <person name="Guruge J."/>
            <person name="Turnbaugh P.J."/>
            <person name="Mahowald M."/>
            <person name="Liep D."/>
            <person name="Gordon J."/>
        </authorList>
    </citation>
    <scope>NUCLEOTIDE SEQUENCE [LARGE SCALE GENOMIC DNA]</scope>
    <source>
        <strain evidence="1 2">DSM 5476</strain>
    </source>
</reference>
<dbReference type="HOGENOM" id="CLU_2552281_0_0_9"/>
<dbReference type="Proteomes" id="UP000003340">
    <property type="component" value="Unassembled WGS sequence"/>
</dbReference>
<evidence type="ECO:0000313" key="1">
    <source>
        <dbReference type="EMBL" id="EEG30867.1"/>
    </source>
</evidence>
<gene>
    <name evidence="1" type="ORF">CLOSTMETH_01503</name>
</gene>
<proteinExistence type="predicted"/>
<organism evidence="1 2">
    <name type="scientific">[Clostridium] methylpentosum DSM 5476</name>
    <dbReference type="NCBI Taxonomy" id="537013"/>
    <lineage>
        <taxon>Bacteria</taxon>
        <taxon>Bacillati</taxon>
        <taxon>Bacillota</taxon>
        <taxon>Clostridia</taxon>
        <taxon>Eubacteriales</taxon>
        <taxon>Oscillospiraceae</taxon>
        <taxon>Oscillospiraceae incertae sedis</taxon>
    </lineage>
</organism>
<dbReference type="AlphaFoldDB" id="C0ECD4"/>
<evidence type="ECO:0000313" key="2">
    <source>
        <dbReference type="Proteomes" id="UP000003340"/>
    </source>
</evidence>